<name>A0A8D2INX7_VARKO</name>
<reference evidence="3" key="2">
    <citation type="submission" date="2025-09" db="UniProtKB">
        <authorList>
            <consortium name="Ensembl"/>
        </authorList>
    </citation>
    <scope>IDENTIFICATION</scope>
</reference>
<evidence type="ECO:0000313" key="3">
    <source>
        <dbReference type="Ensembl" id="ENSVKKP00000000206.1"/>
    </source>
</evidence>
<evidence type="ECO:0000256" key="1">
    <source>
        <dbReference type="SAM" id="MobiDB-lite"/>
    </source>
</evidence>
<dbReference type="PANTHER" id="PTHR46307">
    <property type="entry name" value="G9A, ISOFORM B"/>
    <property type="match status" value="1"/>
</dbReference>
<dbReference type="PANTHER" id="PTHR46307:SF4">
    <property type="entry name" value="G9A, ISOFORM B"/>
    <property type="match status" value="1"/>
</dbReference>
<dbReference type="SUPFAM" id="SSF82199">
    <property type="entry name" value="SET domain"/>
    <property type="match status" value="1"/>
</dbReference>
<dbReference type="SMART" id="SM00317">
    <property type="entry name" value="SET"/>
    <property type="match status" value="1"/>
</dbReference>
<dbReference type="AlphaFoldDB" id="A0A8D2INX7"/>
<feature type="domain" description="SET" evidence="2">
    <location>
        <begin position="1"/>
        <end position="111"/>
    </location>
</feature>
<dbReference type="InterPro" id="IPR001214">
    <property type="entry name" value="SET_dom"/>
</dbReference>
<dbReference type="Proteomes" id="UP000694545">
    <property type="component" value="Unplaced"/>
</dbReference>
<dbReference type="GO" id="GO:0046974">
    <property type="term" value="F:histone H3K9 methyltransferase activity"/>
    <property type="evidence" value="ECO:0007669"/>
    <property type="project" value="TreeGrafter"/>
</dbReference>
<protein>
    <recommendedName>
        <fullName evidence="2">SET domain-containing protein</fullName>
    </recommendedName>
</protein>
<accession>A0A8D2INX7</accession>
<dbReference type="Ensembl" id="ENSVKKT00000000213.1">
    <property type="protein sequence ID" value="ENSVKKP00000000206.1"/>
    <property type="gene ID" value="ENSVKKG00000000193.1"/>
</dbReference>
<dbReference type="InterPro" id="IPR043550">
    <property type="entry name" value="EHMT1/EHMT2"/>
</dbReference>
<sequence>MLLTAAKGWGVRTMQDVSQGTFICQYFGELISCTEAARRAEDTYYFVVDVKAGQECCLDGRHYGSVGRFLNHSCRPNLVALQVAVGHEVPGIAFFSTRAIQAGEELGRDRWNTAARGCRVALCGCHACLGRGKEKAAVSWEGPGTPSHKGLQGMSAPPASLRRAKRKAGRVLEHSFLKKGP</sequence>
<proteinExistence type="predicted"/>
<organism evidence="3 4">
    <name type="scientific">Varanus komodoensis</name>
    <name type="common">Komodo dragon</name>
    <dbReference type="NCBI Taxonomy" id="61221"/>
    <lineage>
        <taxon>Eukaryota</taxon>
        <taxon>Metazoa</taxon>
        <taxon>Chordata</taxon>
        <taxon>Craniata</taxon>
        <taxon>Vertebrata</taxon>
        <taxon>Euteleostomi</taxon>
        <taxon>Lepidosauria</taxon>
        <taxon>Squamata</taxon>
        <taxon>Bifurcata</taxon>
        <taxon>Unidentata</taxon>
        <taxon>Episquamata</taxon>
        <taxon>Toxicofera</taxon>
        <taxon>Anguimorpha</taxon>
        <taxon>Paleoanguimorpha</taxon>
        <taxon>Varanoidea</taxon>
        <taxon>Varanidae</taxon>
        <taxon>Varanus</taxon>
    </lineage>
</organism>
<dbReference type="Pfam" id="PF00856">
    <property type="entry name" value="SET"/>
    <property type="match status" value="1"/>
</dbReference>
<feature type="region of interest" description="Disordered" evidence="1">
    <location>
        <begin position="139"/>
        <end position="165"/>
    </location>
</feature>
<dbReference type="Gene3D" id="2.170.270.10">
    <property type="entry name" value="SET domain"/>
    <property type="match status" value="1"/>
</dbReference>
<dbReference type="GO" id="GO:0000785">
    <property type="term" value="C:chromatin"/>
    <property type="evidence" value="ECO:0007669"/>
    <property type="project" value="TreeGrafter"/>
</dbReference>
<dbReference type="InterPro" id="IPR046341">
    <property type="entry name" value="SET_dom_sf"/>
</dbReference>
<evidence type="ECO:0000259" key="2">
    <source>
        <dbReference type="PROSITE" id="PS50280"/>
    </source>
</evidence>
<dbReference type="GO" id="GO:0000122">
    <property type="term" value="P:negative regulation of transcription by RNA polymerase II"/>
    <property type="evidence" value="ECO:0007669"/>
    <property type="project" value="TreeGrafter"/>
</dbReference>
<dbReference type="GO" id="GO:0002039">
    <property type="term" value="F:p53 binding"/>
    <property type="evidence" value="ECO:0007669"/>
    <property type="project" value="InterPro"/>
</dbReference>
<evidence type="ECO:0000313" key="4">
    <source>
        <dbReference type="Proteomes" id="UP000694545"/>
    </source>
</evidence>
<keyword evidence="4" id="KW-1185">Reference proteome</keyword>
<dbReference type="PROSITE" id="PS50280">
    <property type="entry name" value="SET"/>
    <property type="match status" value="1"/>
</dbReference>
<reference evidence="3" key="1">
    <citation type="submission" date="2025-08" db="UniProtKB">
        <authorList>
            <consortium name="Ensembl"/>
        </authorList>
    </citation>
    <scope>IDENTIFICATION</scope>
</reference>
<dbReference type="GO" id="GO:0005634">
    <property type="term" value="C:nucleus"/>
    <property type="evidence" value="ECO:0007669"/>
    <property type="project" value="TreeGrafter"/>
</dbReference>